<evidence type="ECO:0000259" key="1">
    <source>
        <dbReference type="Pfam" id="PF01323"/>
    </source>
</evidence>
<dbReference type="RefSeq" id="WP_133502524.1">
    <property type="nucleotide sequence ID" value="NZ_SNXC01000009.1"/>
</dbReference>
<evidence type="ECO:0000313" key="2">
    <source>
        <dbReference type="EMBL" id="TDO99683.1"/>
    </source>
</evidence>
<comment type="caution">
    <text evidence="2">The sequence shown here is derived from an EMBL/GenBank/DDBJ whole genome shotgun (WGS) entry which is preliminary data.</text>
</comment>
<dbReference type="SUPFAM" id="SSF52833">
    <property type="entry name" value="Thioredoxin-like"/>
    <property type="match status" value="1"/>
</dbReference>
<sequence>MADIRIDIIADYVCPWCYLGYTRLSQAIEQLGDDYKFDLRWQPFELHPEIPAEGVERDAYLSRKFGSQEKLNEVSHALQQIGIQEGLEFNFSEEDIVPNTFLAHQLMTRAKSSVLGTPIALALFEAYFTHGKNLGDKSVLIKIAEDAGMEKSEIENLFCLEDQVLTEKKLKHLSTIDIHSVPTYVINDKFMIQGAHTADSLFKTLHDIIENEELE</sequence>
<organism evidence="2 3">
    <name type="scientific">Marinomonas balearica</name>
    <dbReference type="NCBI Taxonomy" id="491947"/>
    <lineage>
        <taxon>Bacteria</taxon>
        <taxon>Pseudomonadati</taxon>
        <taxon>Pseudomonadota</taxon>
        <taxon>Gammaproteobacteria</taxon>
        <taxon>Oceanospirillales</taxon>
        <taxon>Oceanospirillaceae</taxon>
        <taxon>Marinomonas</taxon>
    </lineage>
</organism>
<dbReference type="PANTHER" id="PTHR13887">
    <property type="entry name" value="GLUTATHIONE S-TRANSFERASE KAPPA"/>
    <property type="match status" value="1"/>
</dbReference>
<dbReference type="AlphaFoldDB" id="A0A4R6MDN3"/>
<accession>A0A4R6MDN3</accession>
<dbReference type="GO" id="GO:0016853">
    <property type="term" value="F:isomerase activity"/>
    <property type="evidence" value="ECO:0007669"/>
    <property type="project" value="UniProtKB-KW"/>
</dbReference>
<feature type="domain" description="DSBA-like thioredoxin" evidence="1">
    <location>
        <begin position="6"/>
        <end position="202"/>
    </location>
</feature>
<protein>
    <submittedName>
        <fullName evidence="2">Putative DsbA family dithiol-disulfide isomerase</fullName>
    </submittedName>
</protein>
<dbReference type="EMBL" id="SNXC01000009">
    <property type="protein sequence ID" value="TDO99683.1"/>
    <property type="molecule type" value="Genomic_DNA"/>
</dbReference>
<dbReference type="Pfam" id="PF01323">
    <property type="entry name" value="DSBA"/>
    <property type="match status" value="1"/>
</dbReference>
<dbReference type="InterPro" id="IPR036249">
    <property type="entry name" value="Thioredoxin-like_sf"/>
</dbReference>
<dbReference type="Proteomes" id="UP000294656">
    <property type="component" value="Unassembled WGS sequence"/>
</dbReference>
<dbReference type="GO" id="GO:0016491">
    <property type="term" value="F:oxidoreductase activity"/>
    <property type="evidence" value="ECO:0007669"/>
    <property type="project" value="InterPro"/>
</dbReference>
<dbReference type="Gene3D" id="3.40.30.10">
    <property type="entry name" value="Glutaredoxin"/>
    <property type="match status" value="1"/>
</dbReference>
<proteinExistence type="predicted"/>
<reference evidence="2 3" key="1">
    <citation type="submission" date="2019-03" db="EMBL/GenBank/DDBJ databases">
        <title>Genomic Encyclopedia of Type Strains, Phase III (KMG-III): the genomes of soil and plant-associated and newly described type strains.</title>
        <authorList>
            <person name="Whitman W."/>
        </authorList>
    </citation>
    <scope>NUCLEOTIDE SEQUENCE [LARGE SCALE GENOMIC DNA]</scope>
    <source>
        <strain evidence="2 3">CECT 7378</strain>
    </source>
</reference>
<dbReference type="InterPro" id="IPR001853">
    <property type="entry name" value="DSBA-like_thioredoxin_dom"/>
</dbReference>
<evidence type="ECO:0000313" key="3">
    <source>
        <dbReference type="Proteomes" id="UP000294656"/>
    </source>
</evidence>
<dbReference type="OrthoDB" id="9799122at2"/>
<name>A0A4R6MDN3_9GAMM</name>
<dbReference type="CDD" id="cd03024">
    <property type="entry name" value="DsbA_FrnE"/>
    <property type="match status" value="1"/>
</dbReference>
<dbReference type="PANTHER" id="PTHR13887:SF41">
    <property type="entry name" value="THIOREDOXIN SUPERFAMILY PROTEIN"/>
    <property type="match status" value="1"/>
</dbReference>
<gene>
    <name evidence="2" type="ORF">DFP79_0670</name>
</gene>
<keyword evidence="3" id="KW-1185">Reference proteome</keyword>
<keyword evidence="2" id="KW-0413">Isomerase</keyword>